<dbReference type="AlphaFoldDB" id="A0A101M2L4"/>
<proteinExistence type="predicted"/>
<reference evidence="1" key="1">
    <citation type="journal article" date="2015" name="Genome Biol. Evol.">
        <title>Organellar Genomes of White Spruce (Picea glauca): Assembly and Annotation.</title>
        <authorList>
            <person name="Jackman S.D."/>
            <person name="Warren R.L."/>
            <person name="Gibb E.A."/>
            <person name="Vandervalk B.P."/>
            <person name="Mohamadi H."/>
            <person name="Chu J."/>
            <person name="Raymond A."/>
            <person name="Pleasance S."/>
            <person name="Coope R."/>
            <person name="Wildung M.R."/>
            <person name="Ritland C.E."/>
            <person name="Bousquet J."/>
            <person name="Jones S.J."/>
            <person name="Bohlmann J."/>
            <person name="Birol I."/>
        </authorList>
    </citation>
    <scope>NUCLEOTIDE SEQUENCE [LARGE SCALE GENOMIC DNA]</scope>
    <source>
        <tissue evidence="1">Flushing bud</tissue>
    </source>
</reference>
<organism evidence="1">
    <name type="scientific">Picea glauca</name>
    <name type="common">White spruce</name>
    <name type="synonym">Pinus glauca</name>
    <dbReference type="NCBI Taxonomy" id="3330"/>
    <lineage>
        <taxon>Eukaryota</taxon>
        <taxon>Viridiplantae</taxon>
        <taxon>Streptophyta</taxon>
        <taxon>Embryophyta</taxon>
        <taxon>Tracheophyta</taxon>
        <taxon>Spermatophyta</taxon>
        <taxon>Pinopsida</taxon>
        <taxon>Pinidae</taxon>
        <taxon>Conifers I</taxon>
        <taxon>Pinales</taxon>
        <taxon>Pinaceae</taxon>
        <taxon>Picea</taxon>
    </lineage>
</organism>
<sequence length="69" mass="7718">MISTISFPLSRNACSYIDRIGRAPNRPDNRPREVLRSKLLFSRLLLSSPSVHGLAPARASVLSLDWIDL</sequence>
<gene>
    <name evidence="1" type="ORF">ABT39_MTgene3113</name>
</gene>
<name>A0A101M2L4_PICGL</name>
<protein>
    <submittedName>
        <fullName evidence="1">Uncharacterized protein</fullName>
    </submittedName>
</protein>
<accession>A0A101M2L4</accession>
<keyword evidence="1" id="KW-0496">Mitochondrion</keyword>
<geneLocation type="mitochondrion" evidence="1"/>
<comment type="caution">
    <text evidence="1">The sequence shown here is derived from an EMBL/GenBank/DDBJ whole genome shotgun (WGS) entry which is preliminary data.</text>
</comment>
<dbReference type="EMBL" id="LKAM01000002">
    <property type="protein sequence ID" value="KUM49886.1"/>
    <property type="molecule type" value="Genomic_DNA"/>
</dbReference>
<evidence type="ECO:0000313" key="1">
    <source>
        <dbReference type="EMBL" id="KUM49886.1"/>
    </source>
</evidence>